<dbReference type="EMBL" id="CP146606">
    <property type="protein sequence ID" value="WYK17049.1"/>
    <property type="molecule type" value="Genomic_DNA"/>
</dbReference>
<dbReference type="RefSeq" id="WP_317057124.1">
    <property type="nucleotide sequence ID" value="NZ_CP146606.1"/>
</dbReference>
<accession>A0ABZ2TCT2</accession>
<feature type="domain" description="DUF6455" evidence="1">
    <location>
        <begin position="1"/>
        <end position="84"/>
    </location>
</feature>
<dbReference type="InterPro" id="IPR045601">
    <property type="entry name" value="DUF6455"/>
</dbReference>
<dbReference type="Pfam" id="PF20056">
    <property type="entry name" value="DUF6455"/>
    <property type="match status" value="1"/>
</dbReference>
<evidence type="ECO:0000313" key="3">
    <source>
        <dbReference type="Proteomes" id="UP001281305"/>
    </source>
</evidence>
<protein>
    <submittedName>
        <fullName evidence="2">DUF6455 family protein</fullName>
    </submittedName>
</protein>
<evidence type="ECO:0000259" key="1">
    <source>
        <dbReference type="Pfam" id="PF20056"/>
    </source>
</evidence>
<proteinExistence type="predicted"/>
<sequence length="89" mass="9471">MADTITIKHHADLVDRMAETLGVDLEEKVLEGLLDPSTLSEAVLGCTGCADPEGCELWLQAHQGVGASSTPVMCRNASMFDTLIKGKRA</sequence>
<organism evidence="2 3">
    <name type="scientific">Roseovarius rhodophyticola</name>
    <dbReference type="NCBI Taxonomy" id="3080827"/>
    <lineage>
        <taxon>Bacteria</taxon>
        <taxon>Pseudomonadati</taxon>
        <taxon>Pseudomonadota</taxon>
        <taxon>Alphaproteobacteria</taxon>
        <taxon>Rhodobacterales</taxon>
        <taxon>Roseobacteraceae</taxon>
        <taxon>Roseovarius</taxon>
    </lineage>
</organism>
<dbReference type="Proteomes" id="UP001281305">
    <property type="component" value="Chromosome"/>
</dbReference>
<name>A0ABZ2TCT2_9RHOB</name>
<gene>
    <name evidence="2" type="ORF">RZS32_011510</name>
</gene>
<keyword evidence="3" id="KW-1185">Reference proteome</keyword>
<reference evidence="2 3" key="1">
    <citation type="submission" date="2024-02" db="EMBL/GenBank/DDBJ databases">
        <title>Roseovarius strain W115 nov., isolated from a marine algae.</title>
        <authorList>
            <person name="Lee M.W."/>
            <person name="Lee J.K."/>
            <person name="Kim J.M."/>
            <person name="Choi D.G."/>
            <person name="Baek J.H."/>
            <person name="Bayburt H."/>
            <person name="Jung J.J."/>
            <person name="Han D.M."/>
            <person name="Jeon C.O."/>
        </authorList>
    </citation>
    <scope>NUCLEOTIDE SEQUENCE [LARGE SCALE GENOMIC DNA]</scope>
    <source>
        <strain evidence="2 3">W115</strain>
    </source>
</reference>
<evidence type="ECO:0000313" key="2">
    <source>
        <dbReference type="EMBL" id="WYK17049.1"/>
    </source>
</evidence>